<dbReference type="SUPFAM" id="SSF49599">
    <property type="entry name" value="TRAF domain-like"/>
    <property type="match status" value="1"/>
</dbReference>
<evidence type="ECO:0000256" key="5">
    <source>
        <dbReference type="PROSITE-ProRule" id="PRU00455"/>
    </source>
</evidence>
<organism evidence="7 8">
    <name type="scientific">Camelina sativa</name>
    <name type="common">False flax</name>
    <name type="synonym">Myagrum sativum</name>
    <dbReference type="NCBI Taxonomy" id="90675"/>
    <lineage>
        <taxon>Eukaryota</taxon>
        <taxon>Viridiplantae</taxon>
        <taxon>Streptophyta</taxon>
        <taxon>Embryophyta</taxon>
        <taxon>Tracheophyta</taxon>
        <taxon>Spermatophyta</taxon>
        <taxon>Magnoliopsida</taxon>
        <taxon>eudicotyledons</taxon>
        <taxon>Gunneridae</taxon>
        <taxon>Pentapetalae</taxon>
        <taxon>rosids</taxon>
        <taxon>malvids</taxon>
        <taxon>Brassicales</taxon>
        <taxon>Brassicaceae</taxon>
        <taxon>Camelineae</taxon>
        <taxon>Camelina</taxon>
    </lineage>
</organism>
<dbReference type="InterPro" id="IPR044286">
    <property type="entry name" value="SINL_plant"/>
</dbReference>
<reference evidence="7" key="1">
    <citation type="journal article" date="2014" name="Nat. Commun.">
        <title>The emerging biofuel crop Camelina sativa retains a highly undifferentiated hexaploid genome structure.</title>
        <authorList>
            <person name="Kagale S."/>
            <person name="Koh C."/>
            <person name="Nixon J."/>
            <person name="Bollina V."/>
            <person name="Clarke W.E."/>
            <person name="Tuteja R."/>
            <person name="Spillane C."/>
            <person name="Robinson S.J."/>
            <person name="Links M.G."/>
            <person name="Clarke C."/>
            <person name="Higgins E.E."/>
            <person name="Huebert T."/>
            <person name="Sharpe A.G."/>
            <person name="Parkin I.A."/>
        </authorList>
    </citation>
    <scope>NUCLEOTIDE SEQUENCE [LARGE SCALE GENOMIC DNA]</scope>
    <source>
        <strain evidence="7">cv. DH55</strain>
    </source>
</reference>
<dbReference type="PANTHER" id="PTHR46632">
    <property type="entry name" value="E3 UBIQUITIN-PROTEIN LIGASE SINA-LIKE 4"/>
    <property type="match status" value="1"/>
</dbReference>
<dbReference type="Proteomes" id="UP000694864">
    <property type="component" value="Chromosome 18"/>
</dbReference>
<keyword evidence="1" id="KW-0479">Metal-binding</keyword>
<evidence type="ECO:0000256" key="1">
    <source>
        <dbReference type="ARBA" id="ARBA00022723"/>
    </source>
</evidence>
<feature type="domain" description="SIAH-type" evidence="6">
    <location>
        <begin position="94"/>
        <end position="152"/>
    </location>
</feature>
<dbReference type="RefSeq" id="XP_019095679.1">
    <property type="nucleotide sequence ID" value="XM_019240134.1"/>
</dbReference>
<dbReference type="Pfam" id="PF21361">
    <property type="entry name" value="Sina_ZnF"/>
    <property type="match status" value="1"/>
</dbReference>
<dbReference type="Gene3D" id="3.30.40.10">
    <property type="entry name" value="Zinc/RING finger domain, C3HC4 (zinc finger)"/>
    <property type="match status" value="1"/>
</dbReference>
<evidence type="ECO:0000313" key="7">
    <source>
        <dbReference type="Proteomes" id="UP000694864"/>
    </source>
</evidence>
<protein>
    <submittedName>
        <fullName evidence="8">E3 ubiquitin-protein ligase SINA-like 11</fullName>
    </submittedName>
</protein>
<reference evidence="8" key="2">
    <citation type="submission" date="2025-08" db="UniProtKB">
        <authorList>
            <consortium name="RefSeq"/>
        </authorList>
    </citation>
    <scope>IDENTIFICATION</scope>
    <source>
        <tissue evidence="8">Leaf</tissue>
    </source>
</reference>
<comment type="function">
    <text evidence="4">E3 ubiquitin-protein ligase that mediates ubiquitination and subsequent proteasomal degradation of target proteins. E3 ubiquitin ligases accept ubiquitin from an E2 ubiquitin-conjugating enzyme in the form of a thioester and then directly transfers the ubiquitin to targeted substrates. It probably triggers the ubiquitin-mediated degradation of different substrates.</text>
</comment>
<gene>
    <name evidence="8" type="primary">LOC104763638</name>
</gene>
<keyword evidence="7" id="KW-1185">Reference proteome</keyword>
<evidence type="ECO:0000256" key="3">
    <source>
        <dbReference type="ARBA" id="ARBA00022833"/>
    </source>
</evidence>
<evidence type="ECO:0000259" key="6">
    <source>
        <dbReference type="PROSITE" id="PS51081"/>
    </source>
</evidence>
<dbReference type="PROSITE" id="PS51081">
    <property type="entry name" value="ZF_SIAH"/>
    <property type="match status" value="1"/>
</dbReference>
<dbReference type="PANTHER" id="PTHR46632:SF16">
    <property type="entry name" value="E3 UBIQUITIN-PROTEIN LIGASE SINA-LIKE 10"/>
    <property type="match status" value="1"/>
</dbReference>
<keyword evidence="3" id="KW-0862">Zinc</keyword>
<dbReference type="GeneID" id="104763638"/>
<evidence type="ECO:0000256" key="2">
    <source>
        <dbReference type="ARBA" id="ARBA00022771"/>
    </source>
</evidence>
<evidence type="ECO:0000256" key="4">
    <source>
        <dbReference type="ARBA" id="ARBA00024004"/>
    </source>
</evidence>
<dbReference type="InterPro" id="IPR013010">
    <property type="entry name" value="Znf_SIAH"/>
</dbReference>
<dbReference type="InterPro" id="IPR013083">
    <property type="entry name" value="Znf_RING/FYVE/PHD"/>
</dbReference>
<name>A0ABM1R9J1_CAMSA</name>
<accession>A0ABM1R9J1</accession>
<keyword evidence="2 5" id="KW-0863">Zinc-finger</keyword>
<proteinExistence type="predicted"/>
<evidence type="ECO:0000313" key="8">
    <source>
        <dbReference type="RefSeq" id="XP_019095679.1"/>
    </source>
</evidence>
<sequence>MVGKNILSQKRQRTENETRSAKLSDLDVLDCPVCFEPLTVPTFQIFFFAHHQCDDGHLVCSLCLAKVSNKCPGPGCDLPIGNKRCFPMEKVLEAAFVPCRNAEFGCPNTFSYGKVSSHEKECSYSQCFCPNLDCNYIGSYTSIYSHYISSHLYENMTCSFRSSALVRININEKVLVLYEDMEKLLFVFQCFRERHGVYVTLRSIASSTPKEKISYWLSCSADGHTLAYKSPEMKRFLEVSSHQIPEESYIFFPNRFLCGEMLEMSLSIVIFDGEWL</sequence>